<evidence type="ECO:0000256" key="2">
    <source>
        <dbReference type="ARBA" id="ARBA00022475"/>
    </source>
</evidence>
<dbReference type="PANTHER" id="PTHR30509:SF9">
    <property type="entry name" value="MULTIDRUG RESISTANCE PROTEIN MDTO"/>
    <property type="match status" value="1"/>
</dbReference>
<comment type="caution">
    <text evidence="9">The sequence shown here is derived from an EMBL/GenBank/DDBJ whole genome shotgun (WGS) entry which is preliminary data.</text>
</comment>
<dbReference type="InterPro" id="IPR049453">
    <property type="entry name" value="Memb_transporter_dom"/>
</dbReference>
<feature type="transmembrane region" description="Helical" evidence="7">
    <location>
        <begin position="57"/>
        <end position="72"/>
    </location>
</feature>
<keyword evidence="5 7" id="KW-0472">Membrane</keyword>
<evidence type="ECO:0000256" key="6">
    <source>
        <dbReference type="ARBA" id="ARBA00043993"/>
    </source>
</evidence>
<keyword evidence="3 7" id="KW-0812">Transmembrane</keyword>
<keyword evidence="2" id="KW-1003">Cell membrane</keyword>
<evidence type="ECO:0000256" key="5">
    <source>
        <dbReference type="ARBA" id="ARBA00023136"/>
    </source>
</evidence>
<name>A0A847HF25_9CORY</name>
<sequence>MAKLRISTLERLRQVEGSLESRVNRVRKRTFAIVQVAVAAGLAFWVARYFFDHPAPFFAPITVVIILGLTGGDRIRRALELSLGVTVGVGLGDLLVHYLPGGMWQIPLIVGISLLVASFLSKSPLVSNQVAIGSILIATILPPGTEGGGPDRMIDAFIGSVIGLATIALLPSSPLTSGRQEVSKLLGIVSSVLDDVAVALDAHGTRDAHELDQALDAVHNSQPDIDNMVSAAKVGREVSNISPLMWGSRRRVRSLERLIPPVENAMRNTRVIARRAMVLSQDGDSVSTRLINIVDELADIAASLSDVFDARTEANEAQDIPELVRRLQIIGARSDMGVISDDGVLSEYVILAQARSITADLLEVCGWSRESALAALSPTSETPAYPPEVWPGVLEED</sequence>
<keyword evidence="4 7" id="KW-1133">Transmembrane helix</keyword>
<evidence type="ECO:0000256" key="7">
    <source>
        <dbReference type="SAM" id="Phobius"/>
    </source>
</evidence>
<gene>
    <name evidence="9" type="ORF">GX570_11055</name>
</gene>
<organism evidence="9 10">
    <name type="scientific">Corynebacterium marinum</name>
    <dbReference type="NCBI Taxonomy" id="349751"/>
    <lineage>
        <taxon>Bacteria</taxon>
        <taxon>Bacillati</taxon>
        <taxon>Actinomycetota</taxon>
        <taxon>Actinomycetes</taxon>
        <taxon>Mycobacteriales</taxon>
        <taxon>Corynebacteriaceae</taxon>
        <taxon>Corynebacterium</taxon>
    </lineage>
</organism>
<feature type="transmembrane region" description="Helical" evidence="7">
    <location>
        <begin position="31"/>
        <end position="51"/>
    </location>
</feature>
<proteinExistence type="inferred from homology"/>
<accession>A0A847HF25</accession>
<dbReference type="PANTHER" id="PTHR30509">
    <property type="entry name" value="P-HYDROXYBENZOIC ACID EFFLUX PUMP SUBUNIT-RELATED"/>
    <property type="match status" value="1"/>
</dbReference>
<evidence type="ECO:0000256" key="1">
    <source>
        <dbReference type="ARBA" id="ARBA00004651"/>
    </source>
</evidence>
<comment type="subcellular location">
    <subcellularLocation>
        <location evidence="1">Cell membrane</location>
        <topology evidence="1">Multi-pass membrane protein</topology>
    </subcellularLocation>
</comment>
<dbReference type="Pfam" id="PF13515">
    <property type="entry name" value="FUSC_2"/>
    <property type="match status" value="1"/>
</dbReference>
<reference evidence="9 10" key="1">
    <citation type="journal article" date="2020" name="Biotechnol. Biofuels">
        <title>New insights from the biogas microbiome by comprehensive genome-resolved metagenomics of nearly 1600 species originating from multiple anaerobic digesters.</title>
        <authorList>
            <person name="Campanaro S."/>
            <person name="Treu L."/>
            <person name="Rodriguez-R L.M."/>
            <person name="Kovalovszki A."/>
            <person name="Ziels R.M."/>
            <person name="Maus I."/>
            <person name="Zhu X."/>
            <person name="Kougias P.G."/>
            <person name="Basile A."/>
            <person name="Luo G."/>
            <person name="Schluter A."/>
            <person name="Konstantinidis K.T."/>
            <person name="Angelidaki I."/>
        </authorList>
    </citation>
    <scope>NUCLEOTIDE SEQUENCE [LARGE SCALE GENOMIC DNA]</scope>
    <source>
        <strain evidence="9">AS06rmzACSIP_235</strain>
    </source>
</reference>
<evidence type="ECO:0000313" key="9">
    <source>
        <dbReference type="EMBL" id="NLF91865.1"/>
    </source>
</evidence>
<feature type="domain" description="Integral membrane bound transporter" evidence="8">
    <location>
        <begin position="43"/>
        <end position="165"/>
    </location>
</feature>
<evidence type="ECO:0000259" key="8">
    <source>
        <dbReference type="Pfam" id="PF13515"/>
    </source>
</evidence>
<evidence type="ECO:0000256" key="3">
    <source>
        <dbReference type="ARBA" id="ARBA00022692"/>
    </source>
</evidence>
<dbReference type="AlphaFoldDB" id="A0A847HF25"/>
<feature type="transmembrane region" description="Helical" evidence="7">
    <location>
        <begin position="79"/>
        <end position="98"/>
    </location>
</feature>
<dbReference type="Proteomes" id="UP000523614">
    <property type="component" value="Unassembled WGS sequence"/>
</dbReference>
<dbReference type="EMBL" id="JAAYYP010000404">
    <property type="protein sequence ID" value="NLF91865.1"/>
    <property type="molecule type" value="Genomic_DNA"/>
</dbReference>
<dbReference type="GO" id="GO:0005886">
    <property type="term" value="C:plasma membrane"/>
    <property type="evidence" value="ECO:0007669"/>
    <property type="project" value="UniProtKB-SubCell"/>
</dbReference>
<evidence type="ECO:0000313" key="10">
    <source>
        <dbReference type="Proteomes" id="UP000523614"/>
    </source>
</evidence>
<evidence type="ECO:0000256" key="4">
    <source>
        <dbReference type="ARBA" id="ARBA00022989"/>
    </source>
</evidence>
<protein>
    <submittedName>
        <fullName evidence="9">Aromatic acid exporter family protein</fullName>
    </submittedName>
</protein>
<comment type="similarity">
    <text evidence="6">Belongs to the YccS/YhfK family.</text>
</comment>